<name>A0A942DYN1_9HYPH</name>
<evidence type="ECO:0000313" key="3">
    <source>
        <dbReference type="EMBL" id="MBS3647340.1"/>
    </source>
</evidence>
<feature type="chain" id="PRO_5037230547" evidence="1">
    <location>
        <begin position="27"/>
        <end position="106"/>
    </location>
</feature>
<accession>A0A942DYN1</accession>
<evidence type="ECO:0000259" key="2">
    <source>
        <dbReference type="Pfam" id="PF13473"/>
    </source>
</evidence>
<dbReference type="Pfam" id="PF13473">
    <property type="entry name" value="Cupredoxin_1"/>
    <property type="match status" value="1"/>
</dbReference>
<dbReference type="PANTHER" id="PTHR36507:SF1">
    <property type="entry name" value="BLL1555 PROTEIN"/>
    <property type="match status" value="1"/>
</dbReference>
<proteinExistence type="predicted"/>
<dbReference type="InterPro" id="IPR052721">
    <property type="entry name" value="ET_Amicyanin"/>
</dbReference>
<dbReference type="EMBL" id="JAGWCR010000001">
    <property type="protein sequence ID" value="MBS3647340.1"/>
    <property type="molecule type" value="Genomic_DNA"/>
</dbReference>
<dbReference type="SUPFAM" id="SSF49503">
    <property type="entry name" value="Cupredoxins"/>
    <property type="match status" value="1"/>
</dbReference>
<sequence length="106" mass="11830">MSIEHRSLWLAVVLVLPLAIAQAAQAETIQVVIDKMAFSPTAISAKVGDTIEWINKDPVVHTATVKGEWEVMLPAKKSVTQRLEKKEAVDFYCRFHPNMKGKLTVD</sequence>
<keyword evidence="1" id="KW-0732">Signal</keyword>
<dbReference type="AlphaFoldDB" id="A0A942DYN1"/>
<organism evidence="3 4">
    <name type="scientific">Pseudaminobacter soli</name>
    <name type="common">ex Zhang et al. 2022</name>
    <dbReference type="NCBI Taxonomy" id="2831468"/>
    <lineage>
        <taxon>Bacteria</taxon>
        <taxon>Pseudomonadati</taxon>
        <taxon>Pseudomonadota</taxon>
        <taxon>Alphaproteobacteria</taxon>
        <taxon>Hyphomicrobiales</taxon>
        <taxon>Phyllobacteriaceae</taxon>
        <taxon>Pseudaminobacter</taxon>
    </lineage>
</organism>
<comment type="caution">
    <text evidence="3">The sequence shown here is derived from an EMBL/GenBank/DDBJ whole genome shotgun (WGS) entry which is preliminary data.</text>
</comment>
<gene>
    <name evidence="3" type="ORF">KEU06_01710</name>
</gene>
<dbReference type="InterPro" id="IPR028096">
    <property type="entry name" value="EfeO_Cupredoxin"/>
</dbReference>
<dbReference type="InterPro" id="IPR008972">
    <property type="entry name" value="Cupredoxin"/>
</dbReference>
<feature type="signal peptide" evidence="1">
    <location>
        <begin position="1"/>
        <end position="26"/>
    </location>
</feature>
<protein>
    <submittedName>
        <fullName evidence="3">Cupredoxin domain-containing protein</fullName>
    </submittedName>
</protein>
<feature type="domain" description="EfeO-type cupredoxin-like" evidence="2">
    <location>
        <begin position="10"/>
        <end position="105"/>
    </location>
</feature>
<evidence type="ECO:0000256" key="1">
    <source>
        <dbReference type="SAM" id="SignalP"/>
    </source>
</evidence>
<dbReference type="RefSeq" id="WP_188252889.1">
    <property type="nucleotide sequence ID" value="NZ_JABVCF010000001.1"/>
</dbReference>
<reference evidence="3" key="1">
    <citation type="submission" date="2021-04" db="EMBL/GenBank/DDBJ databases">
        <title>Pseudaminobacter soli sp. nov., isolated from paddy soil contaminated by heavy metals.</title>
        <authorList>
            <person name="Zhang K."/>
        </authorList>
    </citation>
    <scope>NUCLEOTIDE SEQUENCE</scope>
    <source>
        <strain evidence="3">19-2017</strain>
    </source>
</reference>
<dbReference type="PANTHER" id="PTHR36507">
    <property type="entry name" value="BLL1555 PROTEIN"/>
    <property type="match status" value="1"/>
</dbReference>
<dbReference type="Gene3D" id="2.60.40.420">
    <property type="entry name" value="Cupredoxins - blue copper proteins"/>
    <property type="match status" value="1"/>
</dbReference>
<dbReference type="Proteomes" id="UP000680348">
    <property type="component" value="Unassembled WGS sequence"/>
</dbReference>
<evidence type="ECO:0000313" key="4">
    <source>
        <dbReference type="Proteomes" id="UP000680348"/>
    </source>
</evidence>
<keyword evidence="4" id="KW-1185">Reference proteome</keyword>